<dbReference type="GO" id="GO:0070042">
    <property type="term" value="F:rRNA (uridine-N3-)-methyltransferase activity"/>
    <property type="evidence" value="ECO:0007669"/>
    <property type="project" value="TreeGrafter"/>
</dbReference>
<comment type="similarity">
    <text evidence="2 12">Belongs to the RNA methyltransferase RsmE family.</text>
</comment>
<evidence type="ECO:0000256" key="1">
    <source>
        <dbReference type="ARBA" id="ARBA00004496"/>
    </source>
</evidence>
<dbReference type="OrthoDB" id="9815641at2"/>
<proteinExistence type="inferred from homology"/>
<protein>
    <recommendedName>
        <fullName evidence="4 12">Ribosomal RNA small subunit methyltransferase E</fullName>
        <ecNumber evidence="3 12">2.1.1.193</ecNumber>
    </recommendedName>
</protein>
<dbReference type="NCBIfam" id="TIGR00046">
    <property type="entry name" value="RsmE family RNA methyltransferase"/>
    <property type="match status" value="1"/>
</dbReference>
<accession>A0A347ZVQ8</accession>
<keyword evidence="5 12" id="KW-0963">Cytoplasm</keyword>
<comment type="catalytic activity">
    <reaction evidence="11 12">
        <text>uridine(1498) in 16S rRNA + S-adenosyl-L-methionine = N(3)-methyluridine(1498) in 16S rRNA + S-adenosyl-L-homocysteine + H(+)</text>
        <dbReference type="Rhea" id="RHEA:42920"/>
        <dbReference type="Rhea" id="RHEA-COMP:10283"/>
        <dbReference type="Rhea" id="RHEA-COMP:10284"/>
        <dbReference type="ChEBI" id="CHEBI:15378"/>
        <dbReference type="ChEBI" id="CHEBI:57856"/>
        <dbReference type="ChEBI" id="CHEBI:59789"/>
        <dbReference type="ChEBI" id="CHEBI:65315"/>
        <dbReference type="ChEBI" id="CHEBI:74502"/>
        <dbReference type="EC" id="2.1.1.193"/>
    </reaction>
</comment>
<dbReference type="Proteomes" id="UP000256388">
    <property type="component" value="Unassembled WGS sequence"/>
</dbReference>
<dbReference type="InterPro" id="IPR006700">
    <property type="entry name" value="RsmE"/>
</dbReference>
<dbReference type="InterPro" id="IPR046886">
    <property type="entry name" value="RsmE_MTase_dom"/>
</dbReference>
<evidence type="ECO:0000256" key="3">
    <source>
        <dbReference type="ARBA" id="ARBA00012328"/>
    </source>
</evidence>
<evidence type="ECO:0000256" key="11">
    <source>
        <dbReference type="ARBA" id="ARBA00047944"/>
    </source>
</evidence>
<dbReference type="PANTHER" id="PTHR30027">
    <property type="entry name" value="RIBOSOMAL RNA SMALL SUBUNIT METHYLTRANSFERASE E"/>
    <property type="match status" value="1"/>
</dbReference>
<comment type="subcellular location">
    <subcellularLocation>
        <location evidence="1 12">Cytoplasm</location>
    </subcellularLocation>
</comment>
<reference evidence="14 15" key="1">
    <citation type="submission" date="2018-08" db="EMBL/GenBank/DDBJ databases">
        <title>Genomic Encyclopedia of Type Strains, Phase IV (KMG-IV): sequencing the most valuable type-strain genomes for metagenomic binning, comparative biology and taxonomic classification.</title>
        <authorList>
            <person name="Goeker M."/>
        </authorList>
    </citation>
    <scope>NUCLEOTIDE SEQUENCE [LARGE SCALE GENOMIC DNA]</scope>
    <source>
        <strain evidence="14 15">DSM 23923</strain>
    </source>
</reference>
<evidence type="ECO:0000256" key="2">
    <source>
        <dbReference type="ARBA" id="ARBA00005528"/>
    </source>
</evidence>
<evidence type="ECO:0000256" key="8">
    <source>
        <dbReference type="ARBA" id="ARBA00022679"/>
    </source>
</evidence>
<comment type="caution">
    <text evidence="14">The sequence shown here is derived from an EMBL/GenBank/DDBJ whole genome shotgun (WGS) entry which is preliminary data.</text>
</comment>
<dbReference type="PIRSF" id="PIRSF015601">
    <property type="entry name" value="MTase_slr0722"/>
    <property type="match status" value="1"/>
</dbReference>
<dbReference type="Pfam" id="PF04452">
    <property type="entry name" value="Methyltrans_RNA"/>
    <property type="match status" value="1"/>
</dbReference>
<dbReference type="PANTHER" id="PTHR30027:SF3">
    <property type="entry name" value="16S RRNA (URACIL(1498)-N(3))-METHYLTRANSFERASE"/>
    <property type="match status" value="1"/>
</dbReference>
<evidence type="ECO:0000256" key="12">
    <source>
        <dbReference type="PIRNR" id="PIRNR015601"/>
    </source>
</evidence>
<comment type="function">
    <text evidence="10 12">Specifically methylates the N3 position of the uracil ring of uridine 1498 (m3U1498) in 16S rRNA. Acts on the fully assembled 30S ribosomal subunit.</text>
</comment>
<gene>
    <name evidence="14" type="ORF">DFR64_2289</name>
</gene>
<evidence type="ECO:0000256" key="9">
    <source>
        <dbReference type="ARBA" id="ARBA00022691"/>
    </source>
</evidence>
<evidence type="ECO:0000313" key="14">
    <source>
        <dbReference type="EMBL" id="REG07085.1"/>
    </source>
</evidence>
<evidence type="ECO:0000256" key="5">
    <source>
        <dbReference type="ARBA" id="ARBA00022490"/>
    </source>
</evidence>
<dbReference type="CDD" id="cd18084">
    <property type="entry name" value="RsmE-like"/>
    <property type="match status" value="1"/>
</dbReference>
<sequence>MSIQRFFLPQSSFGSGQVSLPDSVQHQLKSVLRMGAGEQVIALDPQGMEYRLELVLAPEGNFTGKILSQTTNCAEARTRITLCLPLTQREKFEWVLQKGTEAGVAAFQPLITQRSLVQDGALVEKKRIRWEAIIREAAEQCGRGRLPELKETLSLKDALESLPETHDRTLAAWVDEQQIGMEDALVGFTPGDALALFIGPEGGFDPSEVEAMRAVGVQPFSLGARVLRMETAAILIPALILYQLGEMRPREDGFLPEPAKSR</sequence>
<evidence type="ECO:0000256" key="7">
    <source>
        <dbReference type="ARBA" id="ARBA00022603"/>
    </source>
</evidence>
<keyword evidence="8 12" id="KW-0808">Transferase</keyword>
<feature type="domain" description="Ribosomal RNA small subunit methyltransferase E methyltransferase" evidence="13">
    <location>
        <begin position="76"/>
        <end position="239"/>
    </location>
</feature>
<evidence type="ECO:0000259" key="13">
    <source>
        <dbReference type="Pfam" id="PF04452"/>
    </source>
</evidence>
<name>A0A347ZVQ8_9CHLR</name>
<dbReference type="SUPFAM" id="SSF88697">
    <property type="entry name" value="PUA domain-like"/>
    <property type="match status" value="1"/>
</dbReference>
<evidence type="ECO:0000256" key="4">
    <source>
        <dbReference type="ARBA" id="ARBA00013673"/>
    </source>
</evidence>
<dbReference type="Gene3D" id="3.40.1280.10">
    <property type="match status" value="1"/>
</dbReference>
<dbReference type="GO" id="GO:0005737">
    <property type="term" value="C:cytoplasm"/>
    <property type="evidence" value="ECO:0007669"/>
    <property type="project" value="UniProtKB-SubCell"/>
</dbReference>
<dbReference type="InterPro" id="IPR029028">
    <property type="entry name" value="Alpha/beta_knot_MTases"/>
</dbReference>
<dbReference type="RefSeq" id="WP_116225563.1">
    <property type="nucleotide sequence ID" value="NZ_AP018437.1"/>
</dbReference>
<dbReference type="EMBL" id="QUMS01000003">
    <property type="protein sequence ID" value="REG07085.1"/>
    <property type="molecule type" value="Genomic_DNA"/>
</dbReference>
<evidence type="ECO:0000313" key="15">
    <source>
        <dbReference type="Proteomes" id="UP000256388"/>
    </source>
</evidence>
<dbReference type="InterPro" id="IPR029026">
    <property type="entry name" value="tRNA_m1G_MTases_N"/>
</dbReference>
<dbReference type="InterPro" id="IPR015947">
    <property type="entry name" value="PUA-like_sf"/>
</dbReference>
<keyword evidence="7 12" id="KW-0489">Methyltransferase</keyword>
<keyword evidence="9 12" id="KW-0949">S-adenosyl-L-methionine</keyword>
<keyword evidence="15" id="KW-1185">Reference proteome</keyword>
<dbReference type="GO" id="GO:0070475">
    <property type="term" value="P:rRNA base methylation"/>
    <property type="evidence" value="ECO:0007669"/>
    <property type="project" value="TreeGrafter"/>
</dbReference>
<organism evidence="14 15">
    <name type="scientific">Pelolinea submarina</name>
    <dbReference type="NCBI Taxonomy" id="913107"/>
    <lineage>
        <taxon>Bacteria</taxon>
        <taxon>Bacillati</taxon>
        <taxon>Chloroflexota</taxon>
        <taxon>Anaerolineae</taxon>
        <taxon>Anaerolineales</taxon>
        <taxon>Anaerolineaceae</taxon>
        <taxon>Pelolinea</taxon>
    </lineage>
</organism>
<keyword evidence="6 12" id="KW-0698">rRNA processing</keyword>
<evidence type="ECO:0000256" key="10">
    <source>
        <dbReference type="ARBA" id="ARBA00025699"/>
    </source>
</evidence>
<evidence type="ECO:0000256" key="6">
    <source>
        <dbReference type="ARBA" id="ARBA00022552"/>
    </source>
</evidence>
<dbReference type="EC" id="2.1.1.193" evidence="3 12"/>
<dbReference type="AlphaFoldDB" id="A0A347ZVQ8"/>
<dbReference type="SUPFAM" id="SSF75217">
    <property type="entry name" value="alpha/beta knot"/>
    <property type="match status" value="1"/>
</dbReference>